<name>A0A387BSG7_9MICO</name>
<comment type="similarity">
    <text evidence="2">Belongs to the phospholipase D family.</text>
</comment>
<dbReference type="Proteomes" id="UP000275069">
    <property type="component" value="Plasmid unnamed1"/>
</dbReference>
<dbReference type="AlphaFoldDB" id="A0A387BSG7"/>
<dbReference type="EMBL" id="CP032625">
    <property type="protein sequence ID" value="AYG05532.1"/>
    <property type="molecule type" value="Genomic_DNA"/>
</dbReference>
<evidence type="ECO:0000256" key="4">
    <source>
        <dbReference type="ARBA" id="ARBA00022801"/>
    </source>
</evidence>
<dbReference type="Pfam" id="PF13091">
    <property type="entry name" value="PLDc_2"/>
    <property type="match status" value="2"/>
</dbReference>
<sequence>MFAVAIIAAAGAYLAHSGPARSSAGSAQNATPAAPQAAPAAAGSWQLIQEPAAGLAGIQQLITGAQRSIDMTMYELQDTQTVDELTAAAQRGVKVRVILDAAYNGKQANADAYAQLQRGGVAVKWGPADTIVHQKTITADAGQAGAVSAIGTGNLQQQYYARTLDAWVLDRDQAQVSAIEATFTSDWAAMPAQLGQTAAAEGLLWSPGAESAVAAVVSQATSRVQFSSEELSDRTVIEALEARARAGVACQVLMTEQGEYDDALQQLQAAGCSVRAYPDSSRDLYVHEKQVIVDGRELLIGSQNASRASLGYDRELSVLVTSSSAASVVDGAENAYASAFNGAPAFK</sequence>
<evidence type="ECO:0000256" key="1">
    <source>
        <dbReference type="ARBA" id="ARBA00000798"/>
    </source>
</evidence>
<dbReference type="PANTHER" id="PTHR43856:SF1">
    <property type="entry name" value="MITOCHONDRIAL CARDIOLIPIN HYDROLASE"/>
    <property type="match status" value="1"/>
</dbReference>
<dbReference type="GO" id="GO:0016891">
    <property type="term" value="F:RNA endonuclease activity producing 5'-phosphomonoesters, hydrolytic mechanism"/>
    <property type="evidence" value="ECO:0007669"/>
    <property type="project" value="TreeGrafter"/>
</dbReference>
<evidence type="ECO:0000313" key="9">
    <source>
        <dbReference type="Proteomes" id="UP000275069"/>
    </source>
</evidence>
<keyword evidence="4" id="KW-0378">Hydrolase</keyword>
<dbReference type="KEGG" id="gry:D7I44_17795"/>
<dbReference type="PROSITE" id="PS50035">
    <property type="entry name" value="PLD"/>
    <property type="match status" value="1"/>
</dbReference>
<keyword evidence="8" id="KW-0614">Plasmid</keyword>
<dbReference type="GO" id="GO:0016042">
    <property type="term" value="P:lipid catabolic process"/>
    <property type="evidence" value="ECO:0007669"/>
    <property type="project" value="UniProtKB-KW"/>
</dbReference>
<keyword evidence="9" id="KW-1185">Reference proteome</keyword>
<evidence type="ECO:0000256" key="3">
    <source>
        <dbReference type="ARBA" id="ARBA00012027"/>
    </source>
</evidence>
<geneLocation type="plasmid" evidence="8 9">
    <name>unnamed1</name>
</geneLocation>
<keyword evidence="5" id="KW-0442">Lipid degradation</keyword>
<dbReference type="PANTHER" id="PTHR43856">
    <property type="entry name" value="CARDIOLIPIN HYDROLASE"/>
    <property type="match status" value="1"/>
</dbReference>
<comment type="catalytic activity">
    <reaction evidence="1">
        <text>a 1,2-diacyl-sn-glycero-3-phosphocholine + H2O = a 1,2-diacyl-sn-glycero-3-phosphate + choline + H(+)</text>
        <dbReference type="Rhea" id="RHEA:14445"/>
        <dbReference type="ChEBI" id="CHEBI:15354"/>
        <dbReference type="ChEBI" id="CHEBI:15377"/>
        <dbReference type="ChEBI" id="CHEBI:15378"/>
        <dbReference type="ChEBI" id="CHEBI:57643"/>
        <dbReference type="ChEBI" id="CHEBI:58608"/>
        <dbReference type="EC" id="3.1.4.4"/>
    </reaction>
</comment>
<proteinExistence type="inferred from homology"/>
<feature type="domain" description="PLD phosphodiesterase" evidence="7">
    <location>
        <begin position="282"/>
        <end position="309"/>
    </location>
</feature>
<evidence type="ECO:0000259" key="7">
    <source>
        <dbReference type="PROSITE" id="PS50035"/>
    </source>
</evidence>
<dbReference type="EC" id="3.1.4.4" evidence="3"/>
<dbReference type="OrthoDB" id="9762009at2"/>
<evidence type="ECO:0000256" key="5">
    <source>
        <dbReference type="ARBA" id="ARBA00022963"/>
    </source>
</evidence>
<reference evidence="8 9" key="1">
    <citation type="submission" date="2018-09" db="EMBL/GenBank/DDBJ databases">
        <title>Genome sequencing of strain 2DFW10M-5.</title>
        <authorList>
            <person name="Heo J."/>
            <person name="Kim S.-J."/>
            <person name="Kwon S.-W."/>
        </authorList>
    </citation>
    <scope>NUCLEOTIDE SEQUENCE [LARGE SCALE GENOMIC DNA]</scope>
    <source>
        <strain evidence="8 9">2DFW10M-5</strain>
        <plasmid evidence="8 9">unnamed1</plasmid>
    </source>
</reference>
<dbReference type="Gene3D" id="3.30.870.10">
    <property type="entry name" value="Endonuclease Chain A"/>
    <property type="match status" value="2"/>
</dbReference>
<keyword evidence="6" id="KW-0443">Lipid metabolism</keyword>
<dbReference type="GO" id="GO:0004630">
    <property type="term" value="F:phospholipase D activity"/>
    <property type="evidence" value="ECO:0007669"/>
    <property type="project" value="UniProtKB-EC"/>
</dbReference>
<dbReference type="GO" id="GO:0006793">
    <property type="term" value="P:phosphorus metabolic process"/>
    <property type="evidence" value="ECO:0007669"/>
    <property type="project" value="UniProtKB-ARBA"/>
</dbReference>
<evidence type="ECO:0000256" key="2">
    <source>
        <dbReference type="ARBA" id="ARBA00008664"/>
    </source>
</evidence>
<dbReference type="InterPro" id="IPR001736">
    <property type="entry name" value="PLipase_D/transphosphatidylase"/>
</dbReference>
<protein>
    <recommendedName>
        <fullName evidence="3">phospholipase D</fullName>
        <ecNumber evidence="3">3.1.4.4</ecNumber>
    </recommendedName>
</protein>
<accession>A0A387BSG7</accession>
<evidence type="ECO:0000313" key="8">
    <source>
        <dbReference type="EMBL" id="AYG05532.1"/>
    </source>
</evidence>
<gene>
    <name evidence="8" type="ORF">D7I44_17795</name>
</gene>
<evidence type="ECO:0000256" key="6">
    <source>
        <dbReference type="ARBA" id="ARBA00023098"/>
    </source>
</evidence>
<organism evidence="8 9">
    <name type="scientific">Gryllotalpicola protaetiae</name>
    <dbReference type="NCBI Taxonomy" id="2419771"/>
    <lineage>
        <taxon>Bacteria</taxon>
        <taxon>Bacillati</taxon>
        <taxon>Actinomycetota</taxon>
        <taxon>Actinomycetes</taxon>
        <taxon>Micrococcales</taxon>
        <taxon>Microbacteriaceae</taxon>
        <taxon>Gryllotalpicola</taxon>
    </lineage>
</organism>
<dbReference type="SUPFAM" id="SSF56024">
    <property type="entry name" value="Phospholipase D/nuclease"/>
    <property type="match status" value="2"/>
</dbReference>
<dbReference type="InterPro" id="IPR051406">
    <property type="entry name" value="PLD_domain"/>
</dbReference>
<dbReference type="InterPro" id="IPR025202">
    <property type="entry name" value="PLD-like_dom"/>
</dbReference>